<comment type="subcellular location">
    <subcellularLocation>
        <location evidence="1">Membrane</location>
        <topology evidence="1">Multi-pass membrane protein</topology>
    </subcellularLocation>
</comment>
<organism evidence="11 12">
    <name type="scientific">Thermoclostridium caenicola</name>
    <dbReference type="NCBI Taxonomy" id="659425"/>
    <lineage>
        <taxon>Bacteria</taxon>
        <taxon>Bacillati</taxon>
        <taxon>Bacillota</taxon>
        <taxon>Clostridia</taxon>
        <taxon>Eubacteriales</taxon>
        <taxon>Oscillospiraceae</taxon>
        <taxon>Thermoclostridium</taxon>
    </lineage>
</organism>
<dbReference type="Proteomes" id="UP000324781">
    <property type="component" value="Unassembled WGS sequence"/>
</dbReference>
<gene>
    <name evidence="11" type="ORF">SAMN05444373_100193</name>
</gene>
<dbReference type="GO" id="GO:0097272">
    <property type="term" value="P:ammonium homeostasis"/>
    <property type="evidence" value="ECO:0007669"/>
    <property type="project" value="TreeGrafter"/>
</dbReference>
<keyword evidence="12" id="KW-1185">Reference proteome</keyword>
<keyword evidence="6 9" id="KW-0472">Membrane</keyword>
<evidence type="ECO:0000256" key="4">
    <source>
        <dbReference type="ARBA" id="ARBA00022692"/>
    </source>
</evidence>
<dbReference type="InterPro" id="IPR017918">
    <property type="entry name" value="N-reg_PII_CS"/>
</dbReference>
<evidence type="ECO:0000256" key="6">
    <source>
        <dbReference type="ARBA" id="ARBA00023136"/>
    </source>
</evidence>
<accession>A0A1M6AMI5</accession>
<keyword evidence="7" id="KW-0924">Ammonia transport</keyword>
<dbReference type="InterPro" id="IPR011322">
    <property type="entry name" value="N-reg_PII-like_a/b"/>
</dbReference>
<keyword evidence="3" id="KW-0813">Transport</keyword>
<feature type="transmembrane region" description="Helical" evidence="9">
    <location>
        <begin position="294"/>
        <end position="310"/>
    </location>
</feature>
<feature type="transmembrane region" description="Helical" evidence="9">
    <location>
        <begin position="236"/>
        <end position="261"/>
    </location>
</feature>
<evidence type="ECO:0000256" key="9">
    <source>
        <dbReference type="SAM" id="Phobius"/>
    </source>
</evidence>
<feature type="transmembrane region" description="Helical" evidence="9">
    <location>
        <begin position="6"/>
        <end position="26"/>
    </location>
</feature>
<evidence type="ECO:0000256" key="3">
    <source>
        <dbReference type="ARBA" id="ARBA00022448"/>
    </source>
</evidence>
<dbReference type="GO" id="GO:0006808">
    <property type="term" value="P:regulation of nitrogen utilization"/>
    <property type="evidence" value="ECO:0007669"/>
    <property type="project" value="InterPro"/>
</dbReference>
<name>A0A1M6AMI5_9FIRM</name>
<feature type="transmembrane region" description="Helical" evidence="9">
    <location>
        <begin position="162"/>
        <end position="183"/>
    </location>
</feature>
<evidence type="ECO:0000256" key="5">
    <source>
        <dbReference type="ARBA" id="ARBA00022989"/>
    </source>
</evidence>
<evidence type="ECO:0000256" key="8">
    <source>
        <dbReference type="RuleBase" id="RU003936"/>
    </source>
</evidence>
<keyword evidence="4 9" id="KW-0812">Transmembrane</keyword>
<dbReference type="GO" id="GO:0030234">
    <property type="term" value="F:enzyme regulator activity"/>
    <property type="evidence" value="ECO:0007669"/>
    <property type="project" value="InterPro"/>
</dbReference>
<dbReference type="PANTHER" id="PTHR11730">
    <property type="entry name" value="AMMONIUM TRANSPORTER"/>
    <property type="match status" value="1"/>
</dbReference>
<dbReference type="PANTHER" id="PTHR11730:SF89">
    <property type="entry name" value="AMMONIUM TRANSPORTER SLL0108-RELATED"/>
    <property type="match status" value="1"/>
</dbReference>
<dbReference type="Pfam" id="PF00543">
    <property type="entry name" value="P-II"/>
    <property type="match status" value="1"/>
</dbReference>
<dbReference type="PROSITE" id="PS51343">
    <property type="entry name" value="PII_GLNB_DOM"/>
    <property type="match status" value="1"/>
</dbReference>
<comment type="similarity">
    <text evidence="8">Belongs to the P(II) protein family.</text>
</comment>
<keyword evidence="5 9" id="KW-1133">Transmembrane helix</keyword>
<dbReference type="RefSeq" id="WP_149677366.1">
    <property type="nucleotide sequence ID" value="NZ_FQZP01000001.1"/>
</dbReference>
<sequence>MSTEMIVDTLWVVLAGLLVFFMNLGFAAVETGFNRSKNAVNILSKNFIVFAVSSLGFMLLGWGLMFGGDNPFVGTQNLFILGGNVDFYKDTLTSNVPFWGKFFFQLVFCGTAATIVSGAVAERVKYIAFILFSFVLTLVIYPIVGHWIWGGGWLGQLGFMDFAGDTVVHSVGGWGALAGAMILGPRYGKYDKDGKPKAIPGHNLSLAVIGAFILWLGWFGFNPGSTMSFQNPADVVHIVLTTNTATIAAILTATATSWIFIGKPDLGMTINGCLAGLVAITGGCAYVSVGSSLLIGAIAGVLVVFSVLIFDKVKIDDPVGATSVHLVCGVFGTLCVGLFAQEGVTSLSTVNGLFFGGGASLLVTEIIGVVAVGAFTFAASYLVWYLLKVTVGIRVSLEEEIEGLDIGEHGNHAYPDFAIVAPIMATANGGGEITTAAAPVAIQKPVTGTVSPDEAVPVVNKARPGVKMTKVTVITNQEKFTALQTALDKIGITGLTATNVLGYGMQKGHTEYFRGLPVKTRLLPKVQVDIVVCKIPVETVVETVKKALYTGSMGDGKIFIYDVENVIKIRTGEEGYDALQDEE</sequence>
<protein>
    <submittedName>
        <fullName evidence="11">Nitrogen regulatory protein P-II family /ammonium transporter</fullName>
    </submittedName>
</protein>
<dbReference type="Gene3D" id="3.30.70.120">
    <property type="match status" value="1"/>
</dbReference>
<dbReference type="OrthoDB" id="9814202at2"/>
<feature type="domain" description="Ammonium transporter AmtB-like" evidence="10">
    <location>
        <begin position="10"/>
        <end position="414"/>
    </location>
</feature>
<dbReference type="PROSITE" id="PS00638">
    <property type="entry name" value="PII_GLNB_CTER"/>
    <property type="match status" value="1"/>
</dbReference>
<feature type="transmembrane region" description="Helical" evidence="9">
    <location>
        <begin position="47"/>
        <end position="65"/>
    </location>
</feature>
<evidence type="ECO:0000256" key="7">
    <source>
        <dbReference type="ARBA" id="ARBA00023177"/>
    </source>
</evidence>
<dbReference type="Pfam" id="PF00909">
    <property type="entry name" value="Ammonium_transp"/>
    <property type="match status" value="1"/>
</dbReference>
<evidence type="ECO:0000259" key="10">
    <source>
        <dbReference type="Pfam" id="PF00909"/>
    </source>
</evidence>
<dbReference type="EMBL" id="FQZP01000001">
    <property type="protein sequence ID" value="SHI37655.1"/>
    <property type="molecule type" value="Genomic_DNA"/>
</dbReference>
<dbReference type="GO" id="GO:0016020">
    <property type="term" value="C:membrane"/>
    <property type="evidence" value="ECO:0007669"/>
    <property type="project" value="UniProtKB-SubCell"/>
</dbReference>
<proteinExistence type="inferred from homology"/>
<dbReference type="NCBIfam" id="TIGR00836">
    <property type="entry name" value="amt"/>
    <property type="match status" value="1"/>
</dbReference>
<comment type="similarity">
    <text evidence="2">Belongs to the ammonia transporter channel (TC 1.A.11.2) family.</text>
</comment>
<feature type="transmembrane region" description="Helical" evidence="9">
    <location>
        <begin position="128"/>
        <end position="150"/>
    </location>
</feature>
<dbReference type="InterPro" id="IPR024041">
    <property type="entry name" value="NH4_transpt_AmtB-like_dom"/>
</dbReference>
<feature type="transmembrane region" description="Helical" evidence="9">
    <location>
        <begin position="268"/>
        <end position="288"/>
    </location>
</feature>
<dbReference type="SMART" id="SM00938">
    <property type="entry name" value="P-II"/>
    <property type="match status" value="1"/>
</dbReference>
<feature type="transmembrane region" description="Helical" evidence="9">
    <location>
        <begin position="361"/>
        <end position="387"/>
    </location>
</feature>
<evidence type="ECO:0000256" key="1">
    <source>
        <dbReference type="ARBA" id="ARBA00004141"/>
    </source>
</evidence>
<feature type="transmembrane region" description="Helical" evidence="9">
    <location>
        <begin position="102"/>
        <end position="121"/>
    </location>
</feature>
<dbReference type="InterPro" id="IPR029020">
    <property type="entry name" value="Ammonium/urea_transptr"/>
</dbReference>
<dbReference type="PRINTS" id="PR00340">
    <property type="entry name" value="PIIGLNB"/>
</dbReference>
<evidence type="ECO:0000313" key="12">
    <source>
        <dbReference type="Proteomes" id="UP000324781"/>
    </source>
</evidence>
<dbReference type="SUPFAM" id="SSF54913">
    <property type="entry name" value="GlnB-like"/>
    <property type="match status" value="1"/>
</dbReference>
<dbReference type="GO" id="GO:0008519">
    <property type="term" value="F:ammonium channel activity"/>
    <property type="evidence" value="ECO:0007669"/>
    <property type="project" value="InterPro"/>
</dbReference>
<dbReference type="InterPro" id="IPR002187">
    <property type="entry name" value="N-reg_PII"/>
</dbReference>
<dbReference type="InterPro" id="IPR015867">
    <property type="entry name" value="N-reg_PII/ATP_PRibTrfase_C"/>
</dbReference>
<dbReference type="Gene3D" id="1.10.3430.10">
    <property type="entry name" value="Ammonium transporter AmtB like domains"/>
    <property type="match status" value="1"/>
</dbReference>
<evidence type="ECO:0000313" key="11">
    <source>
        <dbReference type="EMBL" id="SHI37655.1"/>
    </source>
</evidence>
<feature type="transmembrane region" description="Helical" evidence="9">
    <location>
        <begin position="204"/>
        <end position="221"/>
    </location>
</feature>
<feature type="transmembrane region" description="Helical" evidence="9">
    <location>
        <begin position="322"/>
        <end position="341"/>
    </location>
</feature>
<dbReference type="InterPro" id="IPR001905">
    <property type="entry name" value="Ammonium_transpt"/>
</dbReference>
<dbReference type="SUPFAM" id="SSF111352">
    <property type="entry name" value="Ammonium transporter"/>
    <property type="match status" value="1"/>
</dbReference>
<evidence type="ECO:0000256" key="2">
    <source>
        <dbReference type="ARBA" id="ARBA00005887"/>
    </source>
</evidence>
<dbReference type="AlphaFoldDB" id="A0A1M6AMI5"/>
<reference evidence="11 12" key="1">
    <citation type="submission" date="2016-11" db="EMBL/GenBank/DDBJ databases">
        <authorList>
            <person name="Varghese N."/>
            <person name="Submissions S."/>
        </authorList>
    </citation>
    <scope>NUCLEOTIDE SEQUENCE [LARGE SCALE GENOMIC DNA]</scope>
    <source>
        <strain evidence="11 12">DSM 19027</strain>
    </source>
</reference>